<dbReference type="GO" id="GO:0016757">
    <property type="term" value="F:glycosyltransferase activity"/>
    <property type="evidence" value="ECO:0007669"/>
    <property type="project" value="UniProtKB-ARBA"/>
</dbReference>
<dbReference type="CDD" id="cd07430">
    <property type="entry name" value="GH15_N"/>
    <property type="match status" value="1"/>
</dbReference>
<dbReference type="InterPro" id="IPR046966">
    <property type="entry name" value="Glucoamylase_active_site"/>
</dbReference>
<dbReference type="PROSITE" id="PS00820">
    <property type="entry name" value="GLUCOAMYLASE"/>
    <property type="match status" value="1"/>
</dbReference>
<organism evidence="7 8">
    <name type="scientific">Acidiphilium acidophilum</name>
    <name type="common">Thiobacillus acidophilus</name>
    <dbReference type="NCBI Taxonomy" id="76588"/>
    <lineage>
        <taxon>Bacteria</taxon>
        <taxon>Pseudomonadati</taxon>
        <taxon>Pseudomonadota</taxon>
        <taxon>Alphaproteobacteria</taxon>
        <taxon>Acetobacterales</taxon>
        <taxon>Acidocellaceae</taxon>
        <taxon>Acidiphilium</taxon>
    </lineage>
</organism>
<feature type="domain" description="Glucodextranase N-terminal" evidence="6">
    <location>
        <begin position="4"/>
        <end position="267"/>
    </location>
</feature>
<dbReference type="InterPro" id="IPR015220">
    <property type="entry name" value="Glucodextranase_N"/>
</dbReference>
<dbReference type="EC" id="3.2.1.3" evidence="7"/>
<comment type="caution">
    <text evidence="7">The sequence shown here is derived from an EMBL/GenBank/DDBJ whole genome shotgun (WGS) entry which is preliminary data.</text>
</comment>
<dbReference type="InterPro" id="IPR014718">
    <property type="entry name" value="GH-type_carb-bd"/>
</dbReference>
<dbReference type="GO" id="GO:0004339">
    <property type="term" value="F:glucan 1,4-alpha-glucosidase activity"/>
    <property type="evidence" value="ECO:0007669"/>
    <property type="project" value="UniProtKB-EC"/>
</dbReference>
<dbReference type="Gene3D" id="1.50.10.10">
    <property type="match status" value="1"/>
</dbReference>
<dbReference type="GO" id="GO:0005975">
    <property type="term" value="P:carbohydrate metabolic process"/>
    <property type="evidence" value="ECO:0007669"/>
    <property type="project" value="InterPro"/>
</dbReference>
<dbReference type="RefSeq" id="WP_319614218.1">
    <property type="nucleotide sequence ID" value="NZ_JAWXYB010000018.1"/>
</dbReference>
<accession>A0AAW9DRY7</accession>
<dbReference type="InterPro" id="IPR011013">
    <property type="entry name" value="Gal_mutarotase_sf_dom"/>
</dbReference>
<dbReference type="InterPro" id="IPR012341">
    <property type="entry name" value="6hp_glycosidase-like_sf"/>
</dbReference>
<dbReference type="InterPro" id="IPR008928">
    <property type="entry name" value="6-hairpin_glycosidase_sf"/>
</dbReference>
<feature type="domain" description="GH15-like" evidence="5">
    <location>
        <begin position="284"/>
        <end position="356"/>
    </location>
</feature>
<evidence type="ECO:0000313" key="7">
    <source>
        <dbReference type="EMBL" id="MDX5931294.1"/>
    </source>
</evidence>
<dbReference type="Pfam" id="PF00723">
    <property type="entry name" value="Glyco_hydro_15"/>
    <property type="match status" value="2"/>
</dbReference>
<keyword evidence="3 7" id="KW-0326">Glycosidase</keyword>
<reference evidence="7 8" key="1">
    <citation type="submission" date="2023-11" db="EMBL/GenBank/DDBJ databases">
        <title>MicrobeMod: A computational toolkit for identifying prokaryotic methylation and restriction-modification with nanopore sequencing.</title>
        <authorList>
            <person name="Crits-Christoph A."/>
            <person name="Kang S.C."/>
            <person name="Lee H."/>
            <person name="Ostrov N."/>
        </authorList>
    </citation>
    <scope>NUCLEOTIDE SEQUENCE [LARGE SCALE GENOMIC DNA]</scope>
    <source>
        <strain evidence="7 8">DSMZ 700</strain>
    </source>
</reference>
<gene>
    <name evidence="7" type="ORF">SIL87_11000</name>
</gene>
<proteinExistence type="inferred from homology"/>
<evidence type="ECO:0000313" key="8">
    <source>
        <dbReference type="Proteomes" id="UP001279553"/>
    </source>
</evidence>
<dbReference type="PANTHER" id="PTHR31616">
    <property type="entry name" value="TREHALASE"/>
    <property type="match status" value="1"/>
</dbReference>
<dbReference type="Proteomes" id="UP001279553">
    <property type="component" value="Unassembled WGS sequence"/>
</dbReference>
<evidence type="ECO:0000256" key="3">
    <source>
        <dbReference type="ARBA" id="ARBA00023295"/>
    </source>
</evidence>
<dbReference type="PANTHER" id="PTHR31616:SF0">
    <property type="entry name" value="GLUCAN 1,4-ALPHA-GLUCOSIDASE"/>
    <property type="match status" value="1"/>
</dbReference>
<dbReference type="InterPro" id="IPR006425">
    <property type="entry name" value="Glucoamylase_bac"/>
</dbReference>
<keyword evidence="2 7" id="KW-0378">Hydrolase</keyword>
<evidence type="ECO:0000259" key="5">
    <source>
        <dbReference type="Pfam" id="PF00723"/>
    </source>
</evidence>
<comment type="similarity">
    <text evidence="1">Belongs to the glycosyl hydrolase 15 family.</text>
</comment>
<dbReference type="InterPro" id="IPR011613">
    <property type="entry name" value="GH15-like"/>
</dbReference>
<dbReference type="Gene3D" id="2.70.98.10">
    <property type="match status" value="1"/>
</dbReference>
<evidence type="ECO:0000256" key="2">
    <source>
        <dbReference type="ARBA" id="ARBA00022801"/>
    </source>
</evidence>
<name>A0AAW9DRY7_ACIAO</name>
<evidence type="ECO:0000259" key="6">
    <source>
        <dbReference type="Pfam" id="PF09137"/>
    </source>
</evidence>
<sequence>MSTAPGFPGLPPRWTSSAKDGVGTALSPRSAVWFTHSHGILDEIYYPRVDQACTRDCGLIVTDGIAGGLFVEEKRDTVTTVERSAPGVPLFTIRNQSTGGDFIIEKRIIADPQYDCVLQHINLIPGSSATGLRLFVLLAPHLVNGGAHNSGWTGSYKKDDLLFATGAGSSLAIASSTGFLARSVGYVGSSDGWQILRRHGSLTEAYEHADDGNIALVAELDATRPILLAIGFGRKPQEAAFQATASLGRGFDLAEAEYVSNWRHWQATLEPLDSARSADHHNFYRISTAVLRCHETAMFPGGTIASLSIPWGASKGDDDLGGYHLVWPRDLVETAGAMLACGALAEARRTLDYLKTIQEADGHWPQNVWLDGTAYWGGLQMDETAFPVLLVDLAFRNGAIAESILPHYWQMVRSACGYVIANGPATGQDRWEENAGYTPATLAVEIAALLAGADIAERLGHDTIAAFMRDTADAWNADIESWIYVRETALARRCGVAGYYLRIVPEGDHDLADIAIHSRVAVRNRPGSEADIAAEELVGADALALVRLGLRAANDPRIIDTIKVIDHLTRVDLPQGPVWRRYNKDGYGEHHDGRPFDGTGHGRAWPLLSGERAHYAIANDDLSGADALRRTMEGCTSDGGLLPEQVWDSEDIPDHELFRGRPSGSAMPLVWAHAEYIKLLRSLRDGAVFDMPPQTVRRYQVEKAQPRCRDWREAWRRSKIPTGQLLRIELLVPAILHWTDDEWATTAEIPTVDIGLGLFSAEIPCSDLPPGRSVIFTWRTQTGVWRGENFSVSIVA</sequence>
<feature type="region of interest" description="Disordered" evidence="4">
    <location>
        <begin position="1"/>
        <end position="21"/>
    </location>
</feature>
<protein>
    <submittedName>
        <fullName evidence="7">Glucan 1,4-alpha-glucosidase</fullName>
        <ecNumber evidence="7">3.2.1.3</ecNumber>
    </submittedName>
</protein>
<feature type="domain" description="GH15-like" evidence="5">
    <location>
        <begin position="371"/>
        <end position="679"/>
    </location>
</feature>
<keyword evidence="8" id="KW-1185">Reference proteome</keyword>
<dbReference type="AlphaFoldDB" id="A0AAW9DRY7"/>
<evidence type="ECO:0000256" key="1">
    <source>
        <dbReference type="ARBA" id="ARBA00006188"/>
    </source>
</evidence>
<dbReference type="SUPFAM" id="SSF74650">
    <property type="entry name" value="Galactose mutarotase-like"/>
    <property type="match status" value="1"/>
</dbReference>
<dbReference type="Pfam" id="PF09137">
    <property type="entry name" value="Glucodextran_N"/>
    <property type="match status" value="1"/>
</dbReference>
<dbReference type="NCBIfam" id="TIGR01535">
    <property type="entry name" value="glucan_glucosid"/>
    <property type="match status" value="1"/>
</dbReference>
<dbReference type="GO" id="GO:0030246">
    <property type="term" value="F:carbohydrate binding"/>
    <property type="evidence" value="ECO:0007669"/>
    <property type="project" value="InterPro"/>
</dbReference>
<evidence type="ECO:0000256" key="4">
    <source>
        <dbReference type="SAM" id="MobiDB-lite"/>
    </source>
</evidence>
<dbReference type="SUPFAM" id="SSF48208">
    <property type="entry name" value="Six-hairpin glycosidases"/>
    <property type="match status" value="1"/>
</dbReference>
<dbReference type="EMBL" id="JAWXYB010000018">
    <property type="protein sequence ID" value="MDX5931294.1"/>
    <property type="molecule type" value="Genomic_DNA"/>
</dbReference>